<dbReference type="AlphaFoldDB" id="A0A806X2V7"/>
<keyword evidence="3 8" id="KW-0547">Nucleotide-binding</keyword>
<evidence type="ECO:0000259" key="12">
    <source>
        <dbReference type="Pfam" id="PF02782"/>
    </source>
</evidence>
<evidence type="ECO:0000256" key="8">
    <source>
        <dbReference type="HAMAP-Rule" id="MF_00986"/>
    </source>
</evidence>
<sequence length="464" mass="50255">MHSCFLVLDCGATNVRAIALNRQGEIIARAGVANASEPAAENASWHQWSVEAILQRFARCCREVYGQLDGYTIAGLTVTTFGVDGALVDDGGNLLYPVISWKCPRTLSVMASRAQRVDPALLQQITGVGHFSFNTLYKLLWLREHHPRLLENAHAWLFISSLINQRLTGQLTTDITMAGTSQLYSLQEGRFSPQILGEIGVRETLFPPTVNPGERVGELLPQAAALLGLPAGLPVISAGHDTQFALFGAGAEIGQPVLSSGTWEILMVRSPQVDTGRLARVAGSTCELDSQPGIVNPGMQYLASGVLEWVRGLFWTPQTPWQAIIDEVRQIAPGADGVRMNCQLLASPQAGWQGVTLNTSRGHFYRAALEGLTAQLQENLARLEAATGIETRELLLVGGGSRNALWNQMKADALRVPVKVLEDAETTVLGAACYGWAGVGAYPDAESARAAVNYRYRYFYPQEG</sequence>
<dbReference type="GO" id="GO:0008737">
    <property type="term" value="F:L-fuculokinase activity"/>
    <property type="evidence" value="ECO:0007669"/>
    <property type="project" value="UniProtKB-UniRule"/>
</dbReference>
<dbReference type="Gene3D" id="3.30.420.40">
    <property type="match status" value="2"/>
</dbReference>
<dbReference type="UniPathway" id="UPA00563">
    <property type="reaction ID" value="UER00625"/>
</dbReference>
<keyword evidence="6 8" id="KW-0294">Fucose metabolism</keyword>
<evidence type="ECO:0000256" key="9">
    <source>
        <dbReference type="NCBIfam" id="TIGR02628"/>
    </source>
</evidence>
<dbReference type="PROSITE" id="PS00445">
    <property type="entry name" value="FGGY_KINASES_2"/>
    <property type="match status" value="1"/>
</dbReference>
<organism evidence="13 14">
    <name type="scientific">[Enterobacter] lignolyticus</name>
    <dbReference type="NCBI Taxonomy" id="1334193"/>
    <lineage>
        <taxon>Bacteria</taxon>
        <taxon>Pseudomonadati</taxon>
        <taxon>Pseudomonadota</taxon>
        <taxon>Gammaproteobacteria</taxon>
        <taxon>Enterobacterales</taxon>
        <taxon>Enterobacteriaceae</taxon>
        <taxon>Pluralibacter</taxon>
    </lineage>
</organism>
<keyword evidence="5 8" id="KW-0067">ATP-binding</keyword>
<keyword evidence="4 8" id="KW-0418">Kinase</keyword>
<evidence type="ECO:0000256" key="5">
    <source>
        <dbReference type="ARBA" id="ARBA00022840"/>
    </source>
</evidence>
<dbReference type="InterPro" id="IPR000577">
    <property type="entry name" value="Carb_kinase_FGGY"/>
</dbReference>
<comment type="cofactor">
    <cofactor evidence="8">
        <name>a divalent metal cation</name>
        <dbReference type="ChEBI" id="CHEBI:60240"/>
    </cofactor>
</comment>
<dbReference type="Pfam" id="PF02782">
    <property type="entry name" value="FGGY_C"/>
    <property type="match status" value="1"/>
</dbReference>
<proteinExistence type="inferred from homology"/>
<dbReference type="PROSITE" id="PS00933">
    <property type="entry name" value="FGGY_KINASES_1"/>
    <property type="match status" value="1"/>
</dbReference>
<protein>
    <recommendedName>
        <fullName evidence="8 9">L-fuculokinase</fullName>
        <ecNumber evidence="8 9">2.7.1.51</ecNumber>
    </recommendedName>
    <alternativeName>
        <fullName evidence="8">L-fuculose kinase</fullName>
    </alternativeName>
</protein>
<dbReference type="SUPFAM" id="SSF53067">
    <property type="entry name" value="Actin-like ATPase domain"/>
    <property type="match status" value="2"/>
</dbReference>
<evidence type="ECO:0000256" key="2">
    <source>
        <dbReference type="ARBA" id="ARBA00022679"/>
    </source>
</evidence>
<evidence type="ECO:0000313" key="13">
    <source>
        <dbReference type="EMBL" id="ALR75704.1"/>
    </source>
</evidence>
<evidence type="ECO:0000256" key="6">
    <source>
        <dbReference type="ARBA" id="ARBA00023253"/>
    </source>
</evidence>
<keyword evidence="2 8" id="KW-0808">Transferase</keyword>
<dbReference type="Pfam" id="PF00370">
    <property type="entry name" value="FGGY_N"/>
    <property type="match status" value="1"/>
</dbReference>
<evidence type="ECO:0000259" key="11">
    <source>
        <dbReference type="Pfam" id="PF00370"/>
    </source>
</evidence>
<dbReference type="EMBL" id="CP012871">
    <property type="protein sequence ID" value="ALR75704.1"/>
    <property type="molecule type" value="Genomic_DNA"/>
</dbReference>
<dbReference type="HAMAP" id="MF_00986">
    <property type="entry name" value="Fuculokinase"/>
    <property type="match status" value="1"/>
</dbReference>
<evidence type="ECO:0000256" key="10">
    <source>
        <dbReference type="RuleBase" id="RU003733"/>
    </source>
</evidence>
<dbReference type="RefSeq" id="WP_062740486.1">
    <property type="nucleotide sequence ID" value="NZ_CP012871.1"/>
</dbReference>
<dbReference type="GO" id="GO:0042355">
    <property type="term" value="P:L-fucose catabolic process"/>
    <property type="evidence" value="ECO:0007669"/>
    <property type="project" value="UniProtKB-UniRule"/>
</dbReference>
<evidence type="ECO:0000256" key="1">
    <source>
        <dbReference type="ARBA" id="ARBA00009156"/>
    </source>
</evidence>
<evidence type="ECO:0000256" key="7">
    <source>
        <dbReference type="ARBA" id="ARBA00023277"/>
    </source>
</evidence>
<comment type="pathway">
    <text evidence="8">Carbohydrate degradation; L-fucose degradation; L-lactaldehyde and glycerone phosphate from L-fucose: step 2/3.</text>
</comment>
<reference evidence="14" key="1">
    <citation type="submission" date="2015-10" db="EMBL/GenBank/DDBJ databases">
        <title>Complete Genome Sequencing of Klebsiella sp. strain G5.</title>
        <authorList>
            <person name="Chan K.-G."/>
            <person name="Chen J.-W."/>
        </authorList>
    </citation>
    <scope>NUCLEOTIDE SEQUENCE [LARGE SCALE GENOMIC DNA]</scope>
    <source>
        <strain evidence="14">G5</strain>
    </source>
</reference>
<dbReference type="InterPro" id="IPR050406">
    <property type="entry name" value="FGGY_Carb_Kinase"/>
</dbReference>
<dbReference type="InterPro" id="IPR018483">
    <property type="entry name" value="Carb_kinase_FGGY_CS"/>
</dbReference>
<dbReference type="CDD" id="cd07773">
    <property type="entry name" value="ASKHA_NBD_FGGY_FK"/>
    <property type="match status" value="1"/>
</dbReference>
<dbReference type="PANTHER" id="PTHR43095:SF5">
    <property type="entry name" value="XYLULOSE KINASE"/>
    <property type="match status" value="1"/>
</dbReference>
<accession>A0A806X2V7</accession>
<keyword evidence="7 8" id="KW-0119">Carbohydrate metabolism</keyword>
<feature type="domain" description="Carbohydrate kinase FGGY N-terminal" evidence="11">
    <location>
        <begin position="5"/>
        <end position="248"/>
    </location>
</feature>
<dbReference type="EC" id="2.7.1.51" evidence="8 9"/>
<dbReference type="KEGG" id="kle:AO703_05110"/>
<evidence type="ECO:0000256" key="3">
    <source>
        <dbReference type="ARBA" id="ARBA00022741"/>
    </source>
</evidence>
<feature type="domain" description="Carbohydrate kinase FGGY C-terminal" evidence="12">
    <location>
        <begin position="258"/>
        <end position="434"/>
    </location>
</feature>
<evidence type="ECO:0000313" key="14">
    <source>
        <dbReference type="Proteomes" id="UP000069162"/>
    </source>
</evidence>
<gene>
    <name evidence="8" type="primary">fucK</name>
    <name evidence="13" type="ORF">AO703_05110</name>
</gene>
<dbReference type="PANTHER" id="PTHR43095">
    <property type="entry name" value="SUGAR KINASE"/>
    <property type="match status" value="1"/>
</dbReference>
<dbReference type="PIRSF" id="PIRSF000538">
    <property type="entry name" value="GlpK"/>
    <property type="match status" value="1"/>
</dbReference>
<dbReference type="Proteomes" id="UP000069162">
    <property type="component" value="Chromosome"/>
</dbReference>
<dbReference type="InterPro" id="IPR018485">
    <property type="entry name" value="FGGY_C"/>
</dbReference>
<dbReference type="InterPro" id="IPR043129">
    <property type="entry name" value="ATPase_NBD"/>
</dbReference>
<dbReference type="GO" id="GO:0005524">
    <property type="term" value="F:ATP binding"/>
    <property type="evidence" value="ECO:0007669"/>
    <property type="project" value="UniProtKB-UniRule"/>
</dbReference>
<name>A0A806X2V7_9ENTR</name>
<dbReference type="NCBIfam" id="TIGR02628">
    <property type="entry name" value="fuculo_kin_coli"/>
    <property type="match status" value="1"/>
</dbReference>
<dbReference type="OrthoDB" id="9805576at2"/>
<dbReference type="InterPro" id="IPR018484">
    <property type="entry name" value="FGGY_N"/>
</dbReference>
<comment type="similarity">
    <text evidence="1 8 10">Belongs to the FGGY kinase family.</text>
</comment>
<evidence type="ECO:0000256" key="4">
    <source>
        <dbReference type="ARBA" id="ARBA00022777"/>
    </source>
</evidence>
<comment type="function">
    <text evidence="8">Catalyzes the phosphorylation of L-fuculose.</text>
</comment>
<comment type="catalytic activity">
    <reaction evidence="8">
        <text>L-fuculose + ATP = L-fuculose 1-phosphate + ADP + H(+)</text>
        <dbReference type="Rhea" id="RHEA:12376"/>
        <dbReference type="ChEBI" id="CHEBI:15378"/>
        <dbReference type="ChEBI" id="CHEBI:17617"/>
        <dbReference type="ChEBI" id="CHEBI:30616"/>
        <dbReference type="ChEBI" id="CHEBI:57846"/>
        <dbReference type="ChEBI" id="CHEBI:456216"/>
        <dbReference type="EC" id="2.7.1.51"/>
    </reaction>
</comment>
<dbReference type="InterPro" id="IPR013450">
    <property type="entry name" value="Fuculokinase"/>
</dbReference>